<feature type="region of interest" description="Disordered" evidence="1">
    <location>
        <begin position="52"/>
        <end position="103"/>
    </location>
</feature>
<dbReference type="EMBL" id="BMUB01000051">
    <property type="protein sequence ID" value="GGV08242.1"/>
    <property type="molecule type" value="Genomic_DNA"/>
</dbReference>
<reference evidence="2" key="1">
    <citation type="journal article" date="2014" name="Int. J. Syst. Evol. Microbiol.">
        <title>Complete genome sequence of Corynebacterium casei LMG S-19264T (=DSM 44701T), isolated from a smear-ripened cheese.</title>
        <authorList>
            <consortium name="US DOE Joint Genome Institute (JGI-PGF)"/>
            <person name="Walter F."/>
            <person name="Albersmeier A."/>
            <person name="Kalinowski J."/>
            <person name="Ruckert C."/>
        </authorList>
    </citation>
    <scope>NUCLEOTIDE SEQUENCE</scope>
    <source>
        <strain evidence="2">JCM 4434</strain>
    </source>
</reference>
<protein>
    <submittedName>
        <fullName evidence="2">Uncharacterized protein</fullName>
    </submittedName>
</protein>
<dbReference type="AlphaFoldDB" id="A0A8H9I2L7"/>
<accession>A0A8H9I2L7</accession>
<evidence type="ECO:0000313" key="3">
    <source>
        <dbReference type="Proteomes" id="UP000610124"/>
    </source>
</evidence>
<name>A0A8H9I2L7_KITAU</name>
<proteinExistence type="predicted"/>
<reference evidence="2" key="2">
    <citation type="submission" date="2020-09" db="EMBL/GenBank/DDBJ databases">
        <authorList>
            <person name="Sun Q."/>
            <person name="Ohkuma M."/>
        </authorList>
    </citation>
    <scope>NUCLEOTIDE SEQUENCE</scope>
    <source>
        <strain evidence="2">JCM 4434</strain>
    </source>
</reference>
<dbReference type="Proteomes" id="UP000610124">
    <property type="component" value="Unassembled WGS sequence"/>
</dbReference>
<gene>
    <name evidence="2" type="ORF">GCM10010502_74050</name>
</gene>
<organism evidence="2 3">
    <name type="scientific">Kitasatospora aureofaciens</name>
    <name type="common">Streptomyces aureofaciens</name>
    <dbReference type="NCBI Taxonomy" id="1894"/>
    <lineage>
        <taxon>Bacteria</taxon>
        <taxon>Bacillati</taxon>
        <taxon>Actinomycetota</taxon>
        <taxon>Actinomycetes</taxon>
        <taxon>Kitasatosporales</taxon>
        <taxon>Streptomycetaceae</taxon>
        <taxon>Kitasatospora</taxon>
    </lineage>
</organism>
<evidence type="ECO:0000256" key="1">
    <source>
        <dbReference type="SAM" id="MobiDB-lite"/>
    </source>
</evidence>
<comment type="caution">
    <text evidence="2">The sequence shown here is derived from an EMBL/GenBank/DDBJ whole genome shotgun (WGS) entry which is preliminary data.</text>
</comment>
<sequence length="103" mass="10935">MAAELRKRADAAGSGGVRTVVPAVVPSVPPTVAPAVVSTWNRRGTGTAVGRLVGADGFAGRAEEPPARRRREPRTEPTYLHQDKDRRRVVGTSGPPKTAPDMR</sequence>
<evidence type="ECO:0000313" key="2">
    <source>
        <dbReference type="EMBL" id="GGV08242.1"/>
    </source>
</evidence>